<name>E4YH11_OIKDI</name>
<feature type="region of interest" description="Disordered" evidence="1">
    <location>
        <begin position="526"/>
        <end position="566"/>
    </location>
</feature>
<accession>E4YH11</accession>
<feature type="compositionally biased region" description="Basic and acidic residues" evidence="1">
    <location>
        <begin position="600"/>
        <end position="619"/>
    </location>
</feature>
<feature type="region of interest" description="Disordered" evidence="1">
    <location>
        <begin position="17"/>
        <end position="178"/>
    </location>
</feature>
<dbReference type="EMBL" id="FN654544">
    <property type="protein sequence ID" value="CBY34785.1"/>
    <property type="molecule type" value="Genomic_DNA"/>
</dbReference>
<feature type="compositionally biased region" description="Polar residues" evidence="1">
    <location>
        <begin position="626"/>
        <end position="637"/>
    </location>
</feature>
<sequence>MSSDDWTIVTRRSRLAANASPEPQKELLTRNSFESLTDSSGTESVLNETPETKRGPPVEMEENDPTSLHGTPPPEATDAPRAKSATKTLAQRVLRLFGRSGEDLQQRPERIQFKVSKKSTSKSQKKSQKFKKGRNVLTKKNSRVTRASMKNAPPQSDLQTDLPAPASSDSSSDFDEEITAPCPTIDELQAAEVTITGHSRPVNDNLAAVFGPKEPDSTLPSPFSAIKDHGFGSYATILNDIDMEQEHTEPGDGGVDTQFRVFHGLTEFFQGCIFPQLQLHFQDQSSDSSKVQLALFTLMAGYLSIIMPKRSLSFTSMFQYCTCILTGAESHSHFRLQRERATRGVLDVFSRLLDVNSLKCHVEINDDDLTTATQELLDSMTALLPDQTVLKQSFENELRADLMLIDTELVVNAHLRQVILSSLYVCDALGNKDAELGPAVSYRYRVLKALPFHALQVLMNMEILKCDDRLTLHPSEVKEEFFLPYLEEVVKLRSDEPASQQSDVRYPIPAFNHFKPLAKQIIQERQRQRLSSSANIEQPEDPTGSGIEVEESSINGSDHPESDSASYFVQFDGPTVRVFGMVEVDPRLLIHRLTQSRLDDHFPAQESDQTDHLANREDQPSPARASPTTETTENQVHNGDDLLPKTLPNDSIIPHGTRGAVQRKRQNSGADHEQFSKHPRLRASPITAPTSNTSHMQSRPIEEPICSTDAGSSTTNQTIPETSLVEAMKSTSLTPVSSTTLPPLCELGPAESEPAPDTPQTDEVMIVVSGDEVVPLRNILSNAVGDSRRSVRSWGPSSKPTLLLRTSHTREKERDPERVKLTMELLASKNLFLAVHHREPSDKEIDDSILSSFQKYIQGQVMSKFSDAELTRAHRELETAEQSPENQLAFYDLWLPKLLEIEEYVQTPVLRLGLFQSGYFQDHHSLKRPLNDNELSNDSTVFGRVRGSPALAALKKVVNHLILDHPKVQLQTEVCNTIALRSRTQAWCQSIPTKDQPSRATAVFPACHSLSCLTTGGCLFRSSTIIVGLYDDPCLDLLAVSQRLQHCAATGELRMLTESMENDKELCELVQSRLPFLSTVLSGNSYLAPRHPNLEPAGEVAAVTICGTERTFDHSGTYLNLNFAPETQDINSPHYNDYLRRYALLRICLQQFGFTVIDHPASGNMKVELSSLTPPVANTFYQYVGLLTRGSPTLTTIPDNTLAAQIKLRPSSPTQKIPSLFSTSGSAPEAITRGYISRHRYTHFPSTFLTEFSKRGPENLLWKRFVDVQLAVYRKGPYAPGTSEASVLSEVQIRLARMPNPFRRCLDIADRQSKLTELNVVLHNNEEELNYFLKHVFTPDVCGQTRQLCPVPYCCSTTCSDNVDGFSRFQAELDDYRHSELSEDTAKVPRHWKDVFTAEAGKVVHLAEAACRLIDQGRHRPVSTGLESLATCLRSPPVILSLQENDWSYNDMLRMGVTFMHVVSGLYRRPSKSGGTRKPDTKYLPMCAAFYFSNRRSQYFISLKEIIPTRLSRNYMKLLN</sequence>
<organism evidence="2">
    <name type="scientific">Oikopleura dioica</name>
    <name type="common">Tunicate</name>
    <dbReference type="NCBI Taxonomy" id="34765"/>
    <lineage>
        <taxon>Eukaryota</taxon>
        <taxon>Metazoa</taxon>
        <taxon>Chordata</taxon>
        <taxon>Tunicata</taxon>
        <taxon>Appendicularia</taxon>
        <taxon>Copelata</taxon>
        <taxon>Oikopleuridae</taxon>
        <taxon>Oikopleura</taxon>
    </lineage>
</organism>
<dbReference type="Proteomes" id="UP000011014">
    <property type="component" value="Unassembled WGS sequence"/>
</dbReference>
<feature type="compositionally biased region" description="Basic residues" evidence="1">
    <location>
        <begin position="115"/>
        <end position="134"/>
    </location>
</feature>
<protein>
    <submittedName>
        <fullName evidence="2">Uncharacterized protein</fullName>
    </submittedName>
</protein>
<evidence type="ECO:0000256" key="1">
    <source>
        <dbReference type="SAM" id="MobiDB-lite"/>
    </source>
</evidence>
<evidence type="ECO:0000313" key="2">
    <source>
        <dbReference type="EMBL" id="CBY34785.1"/>
    </source>
</evidence>
<feature type="region of interest" description="Disordered" evidence="1">
    <location>
        <begin position="600"/>
        <end position="716"/>
    </location>
</feature>
<proteinExistence type="predicted"/>
<gene>
    <name evidence="2" type="ORF">GSOID_T00024822001</name>
</gene>
<feature type="compositionally biased region" description="Polar residues" evidence="1">
    <location>
        <begin position="687"/>
        <end position="697"/>
    </location>
</feature>
<feature type="compositionally biased region" description="Basic and acidic residues" evidence="1">
    <location>
        <begin position="100"/>
        <end position="112"/>
    </location>
</feature>
<reference evidence="2" key="1">
    <citation type="journal article" date="2010" name="Science">
        <title>Plasticity of animal genome architecture unmasked by rapid evolution of a pelagic tunicate.</title>
        <authorList>
            <person name="Denoeud F."/>
            <person name="Henriet S."/>
            <person name="Mungpakdee S."/>
            <person name="Aury J.M."/>
            <person name="Da Silva C."/>
            <person name="Brinkmann H."/>
            <person name="Mikhaleva J."/>
            <person name="Olsen L.C."/>
            <person name="Jubin C."/>
            <person name="Canestro C."/>
            <person name="Bouquet J.M."/>
            <person name="Danks G."/>
            <person name="Poulain J."/>
            <person name="Campsteijn C."/>
            <person name="Adamski M."/>
            <person name="Cross I."/>
            <person name="Yadetie F."/>
            <person name="Muffato M."/>
            <person name="Louis A."/>
            <person name="Butcher S."/>
            <person name="Tsagkogeorga G."/>
            <person name="Konrad A."/>
            <person name="Singh S."/>
            <person name="Jensen M.F."/>
            <person name="Cong E.H."/>
            <person name="Eikeseth-Otteraa H."/>
            <person name="Noel B."/>
            <person name="Anthouard V."/>
            <person name="Porcel B.M."/>
            <person name="Kachouri-Lafond R."/>
            <person name="Nishino A."/>
            <person name="Ugolini M."/>
            <person name="Chourrout P."/>
            <person name="Nishida H."/>
            <person name="Aasland R."/>
            <person name="Huzurbazar S."/>
            <person name="Westhof E."/>
            <person name="Delsuc F."/>
            <person name="Lehrach H."/>
            <person name="Reinhardt R."/>
            <person name="Weissenbach J."/>
            <person name="Roy S.W."/>
            <person name="Artiguenave F."/>
            <person name="Postlethwait J.H."/>
            <person name="Manak J.R."/>
            <person name="Thompson E.M."/>
            <person name="Jaillon O."/>
            <person name="Du Pasquier L."/>
            <person name="Boudinot P."/>
            <person name="Liberles D.A."/>
            <person name="Volff J.N."/>
            <person name="Philippe H."/>
            <person name="Lenhard B."/>
            <person name="Roest Crollius H."/>
            <person name="Wincker P."/>
            <person name="Chourrout D."/>
        </authorList>
    </citation>
    <scope>NUCLEOTIDE SEQUENCE [LARGE SCALE GENOMIC DNA]</scope>
</reference>
<feature type="compositionally biased region" description="Polar residues" evidence="1">
    <location>
        <begin position="29"/>
        <end position="49"/>
    </location>
</feature>